<dbReference type="PANTHER" id="PTHR43479">
    <property type="entry name" value="ACREF/ENVCD OPERON REPRESSOR-RELATED"/>
    <property type="match status" value="1"/>
</dbReference>
<dbReference type="SUPFAM" id="SSF46689">
    <property type="entry name" value="Homeodomain-like"/>
    <property type="match status" value="1"/>
</dbReference>
<dbReference type="Proteomes" id="UP000463470">
    <property type="component" value="Unassembled WGS sequence"/>
</dbReference>
<dbReference type="Pfam" id="PF14278">
    <property type="entry name" value="TetR_C_8"/>
    <property type="match status" value="1"/>
</dbReference>
<dbReference type="InterPro" id="IPR001647">
    <property type="entry name" value="HTH_TetR"/>
</dbReference>
<dbReference type="InterPro" id="IPR039532">
    <property type="entry name" value="TetR_C_Firmicutes"/>
</dbReference>
<dbReference type="RefSeq" id="WP_161259136.1">
    <property type="nucleotide sequence ID" value="NZ_WXEY01000016.1"/>
</dbReference>
<keyword evidence="5" id="KW-1185">Reference proteome</keyword>
<comment type="caution">
    <text evidence="4">The sequence shown here is derived from an EMBL/GenBank/DDBJ whole genome shotgun (WGS) entry which is preliminary data.</text>
</comment>
<dbReference type="PROSITE" id="PS50977">
    <property type="entry name" value="HTH_TETR_2"/>
    <property type="match status" value="1"/>
</dbReference>
<protein>
    <submittedName>
        <fullName evidence="4">TetR family transcriptional regulator</fullName>
    </submittedName>
</protein>
<accession>A0A845L726</accession>
<proteinExistence type="predicted"/>
<dbReference type="GO" id="GO:0003677">
    <property type="term" value="F:DNA binding"/>
    <property type="evidence" value="ECO:0007669"/>
    <property type="project" value="UniProtKB-UniRule"/>
</dbReference>
<name>A0A845L726_9FIRM</name>
<keyword evidence="1 2" id="KW-0238">DNA-binding</keyword>
<evidence type="ECO:0000256" key="1">
    <source>
        <dbReference type="ARBA" id="ARBA00023125"/>
    </source>
</evidence>
<dbReference type="EMBL" id="WXEY01000016">
    <property type="protein sequence ID" value="MZP30614.1"/>
    <property type="molecule type" value="Genomic_DNA"/>
</dbReference>
<organism evidence="4 5">
    <name type="scientific">Heliomicrobium undosum</name>
    <dbReference type="NCBI Taxonomy" id="121734"/>
    <lineage>
        <taxon>Bacteria</taxon>
        <taxon>Bacillati</taxon>
        <taxon>Bacillota</taxon>
        <taxon>Clostridia</taxon>
        <taxon>Eubacteriales</taxon>
        <taxon>Heliobacteriaceae</taxon>
        <taxon>Heliomicrobium</taxon>
    </lineage>
</organism>
<dbReference type="OrthoDB" id="9810250at2"/>
<dbReference type="PANTHER" id="PTHR43479:SF7">
    <property type="entry name" value="TETR-FAMILY TRANSCRIPTIONAL REGULATOR"/>
    <property type="match status" value="1"/>
</dbReference>
<evidence type="ECO:0000313" key="5">
    <source>
        <dbReference type="Proteomes" id="UP000463470"/>
    </source>
</evidence>
<reference evidence="4 5" key="1">
    <citation type="submission" date="2020-01" db="EMBL/GenBank/DDBJ databases">
        <title>Whole-genome sequence of Heliobacterium undosum DSM 13378.</title>
        <authorList>
            <person name="Kyndt J.A."/>
            <person name="Meyer T.E."/>
        </authorList>
    </citation>
    <scope>NUCLEOTIDE SEQUENCE [LARGE SCALE GENOMIC DNA]</scope>
    <source>
        <strain evidence="4 5">DSM 13378</strain>
    </source>
</reference>
<dbReference type="InterPro" id="IPR009057">
    <property type="entry name" value="Homeodomain-like_sf"/>
</dbReference>
<dbReference type="Gene3D" id="1.10.357.10">
    <property type="entry name" value="Tetracycline Repressor, domain 2"/>
    <property type="match status" value="1"/>
</dbReference>
<sequence>MNKQPEATAQTRQNLIDAFWSLYGEKRIEKITVKEITARAGYNRGTFYEYFQDVYDVLAQIEQSLIPSMDELPPITMQNQQMGMPLDLFLNLYEQNSKYYAVLLGDKGDPAFASMLKNATKPAIKQALAETHDIDPIELDFILEYVLSAMIGIMSYWYRRDKALPAEDLIGLMHDLMENGVTKRLSKPQ</sequence>
<gene>
    <name evidence="4" type="ORF">GTO91_12910</name>
</gene>
<evidence type="ECO:0000259" key="3">
    <source>
        <dbReference type="PROSITE" id="PS50977"/>
    </source>
</evidence>
<dbReference type="InterPro" id="IPR050624">
    <property type="entry name" value="HTH-type_Tx_Regulator"/>
</dbReference>
<dbReference type="Pfam" id="PF00440">
    <property type="entry name" value="TetR_N"/>
    <property type="match status" value="1"/>
</dbReference>
<evidence type="ECO:0000313" key="4">
    <source>
        <dbReference type="EMBL" id="MZP30614.1"/>
    </source>
</evidence>
<dbReference type="AlphaFoldDB" id="A0A845L726"/>
<feature type="DNA-binding region" description="H-T-H motif" evidence="2">
    <location>
        <begin position="32"/>
        <end position="51"/>
    </location>
</feature>
<feature type="domain" description="HTH tetR-type" evidence="3">
    <location>
        <begin position="9"/>
        <end position="69"/>
    </location>
</feature>
<evidence type="ECO:0000256" key="2">
    <source>
        <dbReference type="PROSITE-ProRule" id="PRU00335"/>
    </source>
</evidence>